<feature type="transmembrane region" description="Helical" evidence="7">
    <location>
        <begin position="202"/>
        <end position="222"/>
    </location>
</feature>
<feature type="transmembrane region" description="Helical" evidence="7">
    <location>
        <begin position="20"/>
        <end position="39"/>
    </location>
</feature>
<evidence type="ECO:0000313" key="8">
    <source>
        <dbReference type="EMBL" id="KAF6018211.1"/>
    </source>
</evidence>
<evidence type="ECO:0000256" key="4">
    <source>
        <dbReference type="ARBA" id="ARBA00022989"/>
    </source>
</evidence>
<evidence type="ECO:0000256" key="7">
    <source>
        <dbReference type="SAM" id="Phobius"/>
    </source>
</evidence>
<evidence type="ECO:0000256" key="2">
    <source>
        <dbReference type="ARBA" id="ARBA00006434"/>
    </source>
</evidence>
<evidence type="ECO:0000256" key="1">
    <source>
        <dbReference type="ARBA" id="ARBA00004141"/>
    </source>
</evidence>
<accession>A0A7J7IXR7</accession>
<dbReference type="Gene3D" id="1.20.1730.10">
    <property type="entry name" value="Sodium/glucose cotransporter"/>
    <property type="match status" value="1"/>
</dbReference>
<keyword evidence="3 7" id="KW-0812">Transmembrane</keyword>
<proteinExistence type="inferred from homology"/>
<dbReference type="EMBL" id="VXIV02003328">
    <property type="protein sequence ID" value="KAF6018211.1"/>
    <property type="molecule type" value="Genomic_DNA"/>
</dbReference>
<organism evidence="8 9">
    <name type="scientific">Bugula neritina</name>
    <name type="common">Brown bryozoan</name>
    <name type="synonym">Sertularia neritina</name>
    <dbReference type="NCBI Taxonomy" id="10212"/>
    <lineage>
        <taxon>Eukaryota</taxon>
        <taxon>Metazoa</taxon>
        <taxon>Spiralia</taxon>
        <taxon>Lophotrochozoa</taxon>
        <taxon>Bryozoa</taxon>
        <taxon>Gymnolaemata</taxon>
        <taxon>Cheilostomatida</taxon>
        <taxon>Flustrina</taxon>
        <taxon>Buguloidea</taxon>
        <taxon>Bugulidae</taxon>
        <taxon>Bugula</taxon>
    </lineage>
</organism>
<dbReference type="NCBIfam" id="TIGR00813">
    <property type="entry name" value="sss"/>
    <property type="match status" value="1"/>
</dbReference>
<comment type="caution">
    <text evidence="8">The sequence shown here is derived from an EMBL/GenBank/DDBJ whole genome shotgun (WGS) entry which is preliminary data.</text>
</comment>
<evidence type="ECO:0000313" key="9">
    <source>
        <dbReference type="Proteomes" id="UP000593567"/>
    </source>
</evidence>
<dbReference type="PANTHER" id="PTHR11819">
    <property type="entry name" value="SOLUTE CARRIER FAMILY 5"/>
    <property type="match status" value="1"/>
</dbReference>
<evidence type="ECO:0000256" key="5">
    <source>
        <dbReference type="ARBA" id="ARBA00023136"/>
    </source>
</evidence>
<dbReference type="PANTHER" id="PTHR11819:SF195">
    <property type="entry name" value="SODIUM_GLUCOSE COTRANSPORTER 4"/>
    <property type="match status" value="1"/>
</dbReference>
<feature type="transmembrane region" description="Helical" evidence="7">
    <location>
        <begin position="87"/>
        <end position="115"/>
    </location>
</feature>
<dbReference type="Pfam" id="PF00474">
    <property type="entry name" value="SSF"/>
    <property type="match status" value="1"/>
</dbReference>
<feature type="transmembrane region" description="Helical" evidence="7">
    <location>
        <begin position="275"/>
        <end position="294"/>
    </location>
</feature>
<dbReference type="OrthoDB" id="6132759at2759"/>
<dbReference type="PROSITE" id="PS50283">
    <property type="entry name" value="NA_SOLUT_SYMP_3"/>
    <property type="match status" value="1"/>
</dbReference>
<keyword evidence="5 7" id="KW-0472">Membrane</keyword>
<protein>
    <submittedName>
        <fullName evidence="8">SLC5A9</fullName>
    </submittedName>
</protein>
<dbReference type="InterPro" id="IPR001734">
    <property type="entry name" value="Na/solute_symporter"/>
</dbReference>
<feature type="transmembrane region" description="Helical" evidence="7">
    <location>
        <begin position="60"/>
        <end position="81"/>
    </location>
</feature>
<name>A0A7J7IXR7_BUGNE</name>
<feature type="transmembrane region" description="Helical" evidence="7">
    <location>
        <begin position="136"/>
        <end position="162"/>
    </location>
</feature>
<dbReference type="GO" id="GO:0005886">
    <property type="term" value="C:plasma membrane"/>
    <property type="evidence" value="ECO:0007669"/>
    <property type="project" value="TreeGrafter"/>
</dbReference>
<keyword evidence="9" id="KW-1185">Reference proteome</keyword>
<dbReference type="GO" id="GO:0005412">
    <property type="term" value="F:D-glucose:sodium symporter activity"/>
    <property type="evidence" value="ECO:0007669"/>
    <property type="project" value="TreeGrafter"/>
</dbReference>
<keyword evidence="4 7" id="KW-1133">Transmembrane helix</keyword>
<evidence type="ECO:0000256" key="3">
    <source>
        <dbReference type="ARBA" id="ARBA00022692"/>
    </source>
</evidence>
<reference evidence="8" key="1">
    <citation type="submission" date="2020-06" db="EMBL/GenBank/DDBJ databases">
        <title>Draft genome of Bugula neritina, a colonial animal packing powerful symbionts and potential medicines.</title>
        <authorList>
            <person name="Rayko M."/>
        </authorList>
    </citation>
    <scope>NUCLEOTIDE SEQUENCE [LARGE SCALE GENOMIC DNA]</scope>
    <source>
        <strain evidence="8">Kwan_BN1</strain>
    </source>
</reference>
<dbReference type="InterPro" id="IPR038377">
    <property type="entry name" value="Na/Glc_symporter_sf"/>
</dbReference>
<sequence length="301" mass="32551">MSSSSEYDADSLLKNAKLVPWDFVVIAAYFVAIIGVGIWSSCRNRGSTKGYFLAGRSMHWIPVGASLFASNIGSGHFVGLAGSGASAGIGVAIFELSAAFVLLLLGWVFVPVYIASGVFTMPEYMRKRFGGQRIRVYLSSLSLILYIFTKISADLYSGAIFLEKAIGWGVYESTVALLFLALILTVAGGLSAVIWTDFAQTCIIIIGAAVLAVLSYIEAGGYNQIVSKFMGVESQPNLTRQCLSGALNSTKCRYAHCGIVPANSMHFFRPASDPAFPWTGMIFGLTISSIWYWCTDQVLWN</sequence>
<comment type="subcellular location">
    <subcellularLocation>
        <location evidence="1">Membrane</location>
        <topology evidence="1">Multi-pass membrane protein</topology>
    </subcellularLocation>
</comment>
<evidence type="ECO:0000256" key="6">
    <source>
        <dbReference type="RuleBase" id="RU362091"/>
    </source>
</evidence>
<comment type="similarity">
    <text evidence="2 6">Belongs to the sodium:solute symporter (SSF) (TC 2.A.21) family.</text>
</comment>
<dbReference type="AlphaFoldDB" id="A0A7J7IXR7"/>
<feature type="transmembrane region" description="Helical" evidence="7">
    <location>
        <begin position="174"/>
        <end position="195"/>
    </location>
</feature>
<dbReference type="Proteomes" id="UP000593567">
    <property type="component" value="Unassembled WGS sequence"/>
</dbReference>
<gene>
    <name evidence="8" type="ORF">EB796_023504</name>
</gene>